<evidence type="ECO:0008006" key="4">
    <source>
        <dbReference type="Google" id="ProtNLM"/>
    </source>
</evidence>
<feature type="transmembrane region" description="Helical" evidence="1">
    <location>
        <begin position="64"/>
        <end position="85"/>
    </location>
</feature>
<dbReference type="AlphaFoldDB" id="A0A3E0TMN5"/>
<dbReference type="RefSeq" id="WP_116006737.1">
    <property type="nucleotide sequence ID" value="NZ_QUOU01000001.1"/>
</dbReference>
<protein>
    <recommendedName>
        <fullName evidence="4">DUF3325 domain-containing protein</fullName>
    </recommendedName>
</protein>
<dbReference type="EMBL" id="QUOU01000001">
    <property type="protein sequence ID" value="REL25607.1"/>
    <property type="molecule type" value="Genomic_DNA"/>
</dbReference>
<keyword evidence="1" id="KW-0472">Membrane</keyword>
<dbReference type="OrthoDB" id="6265233at2"/>
<gene>
    <name evidence="2" type="ORF">DXX93_02935</name>
</gene>
<dbReference type="Proteomes" id="UP000256478">
    <property type="component" value="Unassembled WGS sequence"/>
</dbReference>
<accession>A0A3E0TMN5</accession>
<proteinExistence type="predicted"/>
<feature type="transmembrane region" description="Helical" evidence="1">
    <location>
        <begin position="38"/>
        <end position="57"/>
    </location>
</feature>
<feature type="transmembrane region" description="Helical" evidence="1">
    <location>
        <begin position="91"/>
        <end position="110"/>
    </location>
</feature>
<organism evidence="2 3">
    <name type="scientific">Thalassotalea euphylliae</name>
    <dbReference type="NCBI Taxonomy" id="1655234"/>
    <lineage>
        <taxon>Bacteria</taxon>
        <taxon>Pseudomonadati</taxon>
        <taxon>Pseudomonadota</taxon>
        <taxon>Gammaproteobacteria</taxon>
        <taxon>Alteromonadales</taxon>
        <taxon>Colwelliaceae</taxon>
        <taxon>Thalassotalea</taxon>
    </lineage>
</organism>
<evidence type="ECO:0000256" key="1">
    <source>
        <dbReference type="SAM" id="Phobius"/>
    </source>
</evidence>
<evidence type="ECO:0000313" key="3">
    <source>
        <dbReference type="Proteomes" id="UP000256478"/>
    </source>
</evidence>
<reference evidence="2 3" key="1">
    <citation type="submission" date="2018-08" db="EMBL/GenBank/DDBJ databases">
        <title>Thalassotalea euphylliae genome.</title>
        <authorList>
            <person name="Summers S."/>
            <person name="Rice S.A."/>
            <person name="Freckelton M.L."/>
            <person name="Nedved B.T."/>
            <person name="Hadfield M.G."/>
        </authorList>
    </citation>
    <scope>NUCLEOTIDE SEQUENCE [LARGE SCALE GENOMIC DNA]</scope>
    <source>
        <strain evidence="2 3">H1</strain>
    </source>
</reference>
<name>A0A3E0TMN5_9GAMM</name>
<keyword evidence="1" id="KW-1133">Transmembrane helix</keyword>
<evidence type="ECO:0000313" key="2">
    <source>
        <dbReference type="EMBL" id="REL25607.1"/>
    </source>
</evidence>
<sequence length="111" mass="12483">MSFFINAVALFLCWVGSTSAYLTSERQQVLSHPLGKKLGWSVFSITLIAAFTLLLSLHHWLAAFLVLTVMVMLVWIALSLVIPYFPKQRRPLFYGTVLTIVNAVIGGFYVF</sequence>
<keyword evidence="1" id="KW-0812">Transmembrane</keyword>
<comment type="caution">
    <text evidence="2">The sequence shown here is derived from an EMBL/GenBank/DDBJ whole genome shotgun (WGS) entry which is preliminary data.</text>
</comment>